<organism evidence="1 2">
    <name type="scientific">Gilvirhabdus luticola</name>
    <dbReference type="NCBI Taxonomy" id="3079858"/>
    <lineage>
        <taxon>Bacteria</taxon>
        <taxon>Pseudomonadati</taxon>
        <taxon>Bacteroidota</taxon>
        <taxon>Flavobacteriia</taxon>
        <taxon>Flavobacteriales</taxon>
        <taxon>Flavobacteriaceae</taxon>
        <taxon>Gilvirhabdus</taxon>
    </lineage>
</organism>
<dbReference type="RefSeq" id="WP_316663142.1">
    <property type="nucleotide sequence ID" value="NZ_JAWHTF010000008.1"/>
</dbReference>
<comment type="caution">
    <text evidence="1">The sequence shown here is derived from an EMBL/GenBank/DDBJ whole genome shotgun (WGS) entry which is preliminary data.</text>
</comment>
<name>A0ABU3U9H5_9FLAO</name>
<dbReference type="EMBL" id="JAWHTF010000008">
    <property type="protein sequence ID" value="MDU8887045.1"/>
    <property type="molecule type" value="Genomic_DNA"/>
</dbReference>
<sequence length="45" mass="5279">MSTTLKMTRCLNGVIKNNTIGNRSEIFHRSNTENEIWTGIKRYLH</sequence>
<proteinExistence type="predicted"/>
<protein>
    <recommendedName>
        <fullName evidence="3">Transposase</fullName>
    </recommendedName>
</protein>
<evidence type="ECO:0008006" key="3">
    <source>
        <dbReference type="Google" id="ProtNLM"/>
    </source>
</evidence>
<evidence type="ECO:0000313" key="2">
    <source>
        <dbReference type="Proteomes" id="UP001268651"/>
    </source>
</evidence>
<reference evidence="1 2" key="1">
    <citation type="submission" date="2023-10" db="EMBL/GenBank/DDBJ databases">
        <title>Marimonas sp. nov. isolated from tidal mud flat.</title>
        <authorList>
            <person name="Jaincy N.J."/>
            <person name="Srinivasan S."/>
            <person name="Lee S.-S."/>
        </authorList>
    </citation>
    <scope>NUCLEOTIDE SEQUENCE [LARGE SCALE GENOMIC DNA]</scope>
    <source>
        <strain evidence="1 2">MJ-SS3</strain>
    </source>
</reference>
<dbReference type="Proteomes" id="UP001268651">
    <property type="component" value="Unassembled WGS sequence"/>
</dbReference>
<gene>
    <name evidence="1" type="ORF">RXV94_12820</name>
</gene>
<evidence type="ECO:0000313" key="1">
    <source>
        <dbReference type="EMBL" id="MDU8887045.1"/>
    </source>
</evidence>
<keyword evidence="2" id="KW-1185">Reference proteome</keyword>
<accession>A0ABU3U9H5</accession>